<protein>
    <submittedName>
        <fullName evidence="1">Uncharacterized protein</fullName>
    </submittedName>
</protein>
<proteinExistence type="predicted"/>
<feature type="non-terminal residue" evidence="1">
    <location>
        <position position="264"/>
    </location>
</feature>
<dbReference type="EMBL" id="JAOPGA020000052">
    <property type="protein sequence ID" value="KAL0476502.1"/>
    <property type="molecule type" value="Genomic_DNA"/>
</dbReference>
<dbReference type="AlphaFoldDB" id="A0AAW2YH35"/>
<name>A0AAW2YH35_9EUKA</name>
<evidence type="ECO:0000313" key="1">
    <source>
        <dbReference type="EMBL" id="KAL0476502.1"/>
    </source>
</evidence>
<organism evidence="1 2">
    <name type="scientific">Acrasis kona</name>
    <dbReference type="NCBI Taxonomy" id="1008807"/>
    <lineage>
        <taxon>Eukaryota</taxon>
        <taxon>Discoba</taxon>
        <taxon>Heterolobosea</taxon>
        <taxon>Tetramitia</taxon>
        <taxon>Eutetramitia</taxon>
        <taxon>Acrasidae</taxon>
        <taxon>Acrasis</taxon>
    </lineage>
</organism>
<gene>
    <name evidence="1" type="ORF">AKO1_004587</name>
</gene>
<keyword evidence="2" id="KW-1185">Reference proteome</keyword>
<reference evidence="1 2" key="1">
    <citation type="submission" date="2024-03" db="EMBL/GenBank/DDBJ databases">
        <title>The Acrasis kona genome and developmental transcriptomes reveal deep origins of eukaryotic multicellular pathways.</title>
        <authorList>
            <person name="Sheikh S."/>
            <person name="Fu C.-J."/>
            <person name="Brown M.W."/>
            <person name="Baldauf S.L."/>
        </authorList>
    </citation>
    <scope>NUCLEOTIDE SEQUENCE [LARGE SCALE GENOMIC DNA]</scope>
    <source>
        <strain evidence="1 2">ATCC MYA-3509</strain>
    </source>
</reference>
<dbReference type="Proteomes" id="UP001431209">
    <property type="component" value="Unassembled WGS sequence"/>
</dbReference>
<feature type="non-terminal residue" evidence="1">
    <location>
        <position position="1"/>
    </location>
</feature>
<sequence>TFSRIPKLLTDLPLNTTLYPAKPFCNGNGGSQDDCSVIVGIRSVELEKNFVLVVVRSGEVYRINYNTYNTKLLKQAQKDEQTILTDSSGAYLALVTKSELKGYHLRVLDISKDSQSEEWNFKIPIYSNNTILKMETFISSHDNNFTVLLLVSNPTSVDFLFYTQSYQTQMSVVNIEDPGQLKFSIVRQHGTFNKTDPLRINKSKYDHRTLIALYDYHRVSIVGYGSKRVQNPGHVVIDWNAITTYYETYHFIESLVLVADEIRK</sequence>
<evidence type="ECO:0000313" key="2">
    <source>
        <dbReference type="Proteomes" id="UP001431209"/>
    </source>
</evidence>
<comment type="caution">
    <text evidence="1">The sequence shown here is derived from an EMBL/GenBank/DDBJ whole genome shotgun (WGS) entry which is preliminary data.</text>
</comment>
<accession>A0AAW2YH35</accession>